<dbReference type="InterPro" id="IPR001300">
    <property type="entry name" value="Peptidase_C2_calpain_cat"/>
</dbReference>
<reference evidence="4" key="1">
    <citation type="submission" date="2023-10" db="EMBL/GenBank/DDBJ databases">
        <authorList>
            <person name="Chen Y."/>
            <person name="Shah S."/>
            <person name="Dougan E. K."/>
            <person name="Thang M."/>
            <person name="Chan C."/>
        </authorList>
    </citation>
    <scope>NUCLEOTIDE SEQUENCE [LARGE SCALE GENOMIC DNA]</scope>
</reference>
<dbReference type="Proteomes" id="UP001189429">
    <property type="component" value="Unassembled WGS sequence"/>
</dbReference>
<protein>
    <recommendedName>
        <fullName evidence="3">Calpain catalytic domain-containing protein</fullName>
    </recommendedName>
</protein>
<dbReference type="Pfam" id="PF00648">
    <property type="entry name" value="Peptidase_C2"/>
    <property type="match status" value="1"/>
</dbReference>
<evidence type="ECO:0000256" key="1">
    <source>
        <dbReference type="PROSITE-ProRule" id="PRU00239"/>
    </source>
</evidence>
<evidence type="ECO:0000313" key="4">
    <source>
        <dbReference type="EMBL" id="CAK0865590.1"/>
    </source>
</evidence>
<gene>
    <name evidence="4" type="ORF">PCOR1329_LOCUS53068</name>
</gene>
<evidence type="ECO:0000256" key="2">
    <source>
        <dbReference type="SAM" id="MobiDB-lite"/>
    </source>
</evidence>
<name>A0ABN9V1J7_9DINO</name>
<evidence type="ECO:0000313" key="5">
    <source>
        <dbReference type="Proteomes" id="UP001189429"/>
    </source>
</evidence>
<feature type="domain" description="Calpain catalytic" evidence="3">
    <location>
        <begin position="71"/>
        <end position="166"/>
    </location>
</feature>
<dbReference type="PROSITE" id="PS50203">
    <property type="entry name" value="CALPAIN_CAT"/>
    <property type="match status" value="1"/>
</dbReference>
<dbReference type="EMBL" id="CAUYUJ010016465">
    <property type="protein sequence ID" value="CAK0865590.1"/>
    <property type="molecule type" value="Genomic_DNA"/>
</dbReference>
<organism evidence="4 5">
    <name type="scientific">Prorocentrum cordatum</name>
    <dbReference type="NCBI Taxonomy" id="2364126"/>
    <lineage>
        <taxon>Eukaryota</taxon>
        <taxon>Sar</taxon>
        <taxon>Alveolata</taxon>
        <taxon>Dinophyceae</taxon>
        <taxon>Prorocentrales</taxon>
        <taxon>Prorocentraceae</taxon>
        <taxon>Prorocentrum</taxon>
    </lineage>
</organism>
<dbReference type="Gene3D" id="3.90.70.10">
    <property type="entry name" value="Cysteine proteinases"/>
    <property type="match status" value="1"/>
</dbReference>
<sequence length="322" mass="35636">MTSPQSPCPGASEPPLPARRAPQEDSEDSDHGDDITWSSLVSCKEAGYLMGMGCTEEGCEKTMHHIVEEMGLQAPHAYGILDVREASVGGRIARLLKIRNPWGERAPRTWQGDWGKDSDKWTPELKRELGVVNSSGVPMDDPMSIFWMSFEDAKEYFAEIEICRVHVGWSEVRQRAWLPSGAGPGEAFELTVSQKTRVDFSIWQEKHVLREGALGARSTNVDVGLAVLRDVGAGPDGRTLFELVEYVERACLDDVSAEAILDGGHVYRLVPVSFCQIFHASPRYATVAVHSVHPVELKKIDSSWTDVATATLEGTRRFGSRR</sequence>
<dbReference type="PANTHER" id="PTHR10183:SF382">
    <property type="entry name" value="CALPAIN-15"/>
    <property type="match status" value="1"/>
</dbReference>
<proteinExistence type="predicted"/>
<feature type="non-terminal residue" evidence="4">
    <location>
        <position position="322"/>
    </location>
</feature>
<feature type="region of interest" description="Disordered" evidence="2">
    <location>
        <begin position="1"/>
        <end position="35"/>
    </location>
</feature>
<comment type="caution">
    <text evidence="4">The sequence shown here is derived from an EMBL/GenBank/DDBJ whole genome shotgun (WGS) entry which is preliminary data.</text>
</comment>
<evidence type="ECO:0000259" key="3">
    <source>
        <dbReference type="PROSITE" id="PS50203"/>
    </source>
</evidence>
<keyword evidence="5" id="KW-1185">Reference proteome</keyword>
<dbReference type="PANTHER" id="PTHR10183">
    <property type="entry name" value="CALPAIN"/>
    <property type="match status" value="1"/>
</dbReference>
<dbReference type="InterPro" id="IPR038765">
    <property type="entry name" value="Papain-like_cys_pep_sf"/>
</dbReference>
<dbReference type="SMART" id="SM00230">
    <property type="entry name" value="CysPc"/>
    <property type="match status" value="1"/>
</dbReference>
<dbReference type="SUPFAM" id="SSF54001">
    <property type="entry name" value="Cysteine proteinases"/>
    <property type="match status" value="1"/>
</dbReference>
<dbReference type="InterPro" id="IPR022684">
    <property type="entry name" value="Calpain_cysteine_protease"/>
</dbReference>
<accession>A0ABN9V1J7</accession>
<comment type="caution">
    <text evidence="1">Lacks conserved residue(s) required for the propagation of feature annotation.</text>
</comment>